<dbReference type="InterPro" id="IPR011075">
    <property type="entry name" value="TetR_C"/>
</dbReference>
<comment type="caution">
    <text evidence="6">The sequence shown here is derived from an EMBL/GenBank/DDBJ whole genome shotgun (WGS) entry which is preliminary data.</text>
</comment>
<gene>
    <name evidence="6" type="ORF">ADU59_05250</name>
</gene>
<evidence type="ECO:0000259" key="5">
    <source>
        <dbReference type="PROSITE" id="PS50977"/>
    </source>
</evidence>
<keyword evidence="1" id="KW-0805">Transcription regulation</keyword>
<dbReference type="OrthoDB" id="9795242at2"/>
<dbReference type="InterPro" id="IPR001647">
    <property type="entry name" value="HTH_TetR"/>
</dbReference>
<feature type="DNA-binding region" description="H-T-H motif" evidence="4">
    <location>
        <begin position="42"/>
        <end position="61"/>
    </location>
</feature>
<dbReference type="PANTHER" id="PTHR47506:SF10">
    <property type="entry name" value="TRANSCRIPTIONAL REGULATORY PROTEIN"/>
    <property type="match status" value="1"/>
</dbReference>
<dbReference type="STRING" id="1612624.ADU59_05250"/>
<feature type="domain" description="HTH tetR-type" evidence="5">
    <location>
        <begin position="19"/>
        <end position="79"/>
    </location>
</feature>
<evidence type="ECO:0000313" key="7">
    <source>
        <dbReference type="Proteomes" id="UP000093111"/>
    </source>
</evidence>
<dbReference type="SUPFAM" id="SSF48498">
    <property type="entry name" value="Tetracyclin repressor-like, C-terminal domain"/>
    <property type="match status" value="1"/>
</dbReference>
<dbReference type="Gene3D" id="1.10.10.60">
    <property type="entry name" value="Homeodomain-like"/>
    <property type="match status" value="1"/>
</dbReference>
<dbReference type="PRINTS" id="PR00455">
    <property type="entry name" value="HTHTETR"/>
</dbReference>
<dbReference type="GO" id="GO:0003677">
    <property type="term" value="F:DNA binding"/>
    <property type="evidence" value="ECO:0007669"/>
    <property type="project" value="UniProtKB-UniRule"/>
</dbReference>
<dbReference type="PROSITE" id="PS50977">
    <property type="entry name" value="HTH_TETR_2"/>
    <property type="match status" value="1"/>
</dbReference>
<keyword evidence="2 4" id="KW-0238">DNA-binding</keyword>
<dbReference type="SUPFAM" id="SSF46689">
    <property type="entry name" value="Homeodomain-like"/>
    <property type="match status" value="1"/>
</dbReference>
<dbReference type="EMBL" id="LGLV01000004">
    <property type="protein sequence ID" value="OBZ97090.1"/>
    <property type="molecule type" value="Genomic_DNA"/>
</dbReference>
<dbReference type="Pfam" id="PF00440">
    <property type="entry name" value="TetR_N"/>
    <property type="match status" value="1"/>
</dbReference>
<evidence type="ECO:0000313" key="6">
    <source>
        <dbReference type="EMBL" id="OBZ97090.1"/>
    </source>
</evidence>
<dbReference type="AlphaFoldDB" id="A0A1C7P799"/>
<evidence type="ECO:0000256" key="1">
    <source>
        <dbReference type="ARBA" id="ARBA00023015"/>
    </source>
</evidence>
<evidence type="ECO:0000256" key="4">
    <source>
        <dbReference type="PROSITE-ProRule" id="PRU00335"/>
    </source>
</evidence>
<proteinExistence type="predicted"/>
<organism evidence="6 7">
    <name type="scientific">Pararhizobium polonicum</name>
    <dbReference type="NCBI Taxonomy" id="1612624"/>
    <lineage>
        <taxon>Bacteria</taxon>
        <taxon>Pseudomonadati</taxon>
        <taxon>Pseudomonadota</taxon>
        <taxon>Alphaproteobacteria</taxon>
        <taxon>Hyphomicrobiales</taxon>
        <taxon>Rhizobiaceae</taxon>
        <taxon>Rhizobium/Agrobacterium group</taxon>
        <taxon>Pararhizobium</taxon>
    </lineage>
</organism>
<evidence type="ECO:0000256" key="3">
    <source>
        <dbReference type="ARBA" id="ARBA00023163"/>
    </source>
</evidence>
<dbReference type="Gene3D" id="1.10.357.10">
    <property type="entry name" value="Tetracycline Repressor, domain 2"/>
    <property type="match status" value="1"/>
</dbReference>
<dbReference type="Pfam" id="PF16925">
    <property type="entry name" value="TetR_C_13"/>
    <property type="match status" value="1"/>
</dbReference>
<dbReference type="PROSITE" id="PS01081">
    <property type="entry name" value="HTH_TETR_1"/>
    <property type="match status" value="1"/>
</dbReference>
<name>A0A1C7P799_9HYPH</name>
<dbReference type="InterPro" id="IPR009057">
    <property type="entry name" value="Homeodomain-like_sf"/>
</dbReference>
<dbReference type="InterPro" id="IPR036271">
    <property type="entry name" value="Tet_transcr_reg_TetR-rel_C_sf"/>
</dbReference>
<keyword evidence="3" id="KW-0804">Transcription</keyword>
<dbReference type="Proteomes" id="UP000093111">
    <property type="component" value="Unassembled WGS sequence"/>
</dbReference>
<accession>A0A1C7P799</accession>
<reference evidence="6 7" key="1">
    <citation type="journal article" date="2016" name="Syst. Appl. Microbiol.">
        <title>Pararhizobium polonicum sp. nov. isolated from tumors on stone fruit rootstocks.</title>
        <authorList>
            <person name="Pulawska J."/>
            <person name="Kuzmanovic N."/>
            <person name="Willems A."/>
            <person name="Pothier J.F."/>
        </authorList>
    </citation>
    <scope>NUCLEOTIDE SEQUENCE [LARGE SCALE GENOMIC DNA]</scope>
    <source>
        <strain evidence="6 7">F5.1</strain>
    </source>
</reference>
<dbReference type="PATRIC" id="fig|1612624.7.peg.1096"/>
<sequence length="206" mass="21924">MEIENHLSPEPRMRGRPRAFDADMVLDRAIDVFSAQGYHGASIGDLAEAMQLTPGSIYKAFADKRGILLAAFARYRVVRSTKLRTAIEPFPLGRDKIRAALTFYAEAAHGALGQRGCLVVATATELAAADPVVAERVTAAHAANEAVMKDCILLGQADGSISAGIDASDTARALLCLLQGMRVVGKTGRSRTQMIAVADVAMKLLD</sequence>
<protein>
    <recommendedName>
        <fullName evidence="5">HTH tetR-type domain-containing protein</fullName>
    </recommendedName>
</protein>
<dbReference type="InterPro" id="IPR023772">
    <property type="entry name" value="DNA-bd_HTH_TetR-type_CS"/>
</dbReference>
<evidence type="ECO:0000256" key="2">
    <source>
        <dbReference type="ARBA" id="ARBA00023125"/>
    </source>
</evidence>
<keyword evidence="7" id="KW-1185">Reference proteome</keyword>
<dbReference type="PANTHER" id="PTHR47506">
    <property type="entry name" value="TRANSCRIPTIONAL REGULATORY PROTEIN"/>
    <property type="match status" value="1"/>
</dbReference>